<evidence type="ECO:0000256" key="5">
    <source>
        <dbReference type="ARBA" id="ARBA00022525"/>
    </source>
</evidence>
<evidence type="ECO:0000313" key="11">
    <source>
        <dbReference type="EMBL" id="RLN10831.1"/>
    </source>
</evidence>
<dbReference type="GO" id="GO:0045490">
    <property type="term" value="P:pectin catabolic process"/>
    <property type="evidence" value="ECO:0007669"/>
    <property type="project" value="TreeGrafter"/>
</dbReference>
<evidence type="ECO:0000256" key="1">
    <source>
        <dbReference type="ARBA" id="ARBA00000695"/>
    </source>
</evidence>
<accession>A0A3R7J1V5</accession>
<evidence type="ECO:0000313" key="13">
    <source>
        <dbReference type="Proteomes" id="UP000285624"/>
    </source>
</evidence>
<protein>
    <recommendedName>
        <fullName evidence="9">Probable pectate lyase F</fullName>
        <ecNumber evidence="4">4.2.2.2</ecNumber>
    </recommendedName>
</protein>
<evidence type="ECO:0000256" key="9">
    <source>
        <dbReference type="ARBA" id="ARBA00039895"/>
    </source>
</evidence>
<name>A0A3R7J1V5_9STRA</name>
<keyword evidence="5" id="KW-0964">Secreted</keyword>
<gene>
    <name evidence="11" type="ORF">BBI17_009929</name>
    <name evidence="12" type="ORF">BBO99_00009907</name>
</gene>
<evidence type="ECO:0000256" key="2">
    <source>
        <dbReference type="ARBA" id="ARBA00001913"/>
    </source>
</evidence>
<sequence>MTKAYAVAAAIVAATVSAASVPDGTWPTSTGDIYYTEAYTVAAGETFDGELKTYQRSDI</sequence>
<comment type="catalytic activity">
    <reaction evidence="1">
        <text>Eliminative cleavage of (1-&gt;4)-alpha-D-galacturonan to give oligosaccharides with 4-deoxy-alpha-D-galact-4-enuronosyl groups at their non-reducing ends.</text>
        <dbReference type="EC" id="4.2.2.2"/>
    </reaction>
</comment>
<proteinExistence type="predicted"/>
<evidence type="ECO:0000313" key="14">
    <source>
        <dbReference type="Proteomes" id="UP000285883"/>
    </source>
</evidence>
<comment type="caution">
    <text evidence="12">The sequence shown here is derived from an EMBL/GenBank/DDBJ whole genome shotgun (WGS) entry which is preliminary data.</text>
</comment>
<evidence type="ECO:0000313" key="12">
    <source>
        <dbReference type="EMBL" id="RLN72112.1"/>
    </source>
</evidence>
<keyword evidence="13" id="KW-1185">Reference proteome</keyword>
<dbReference type="PANTHER" id="PTHR33407:SF9">
    <property type="entry name" value="PECTATE LYASE F-RELATED"/>
    <property type="match status" value="1"/>
</dbReference>
<feature type="chain" id="PRO_5033394951" description="Probable pectate lyase F" evidence="10">
    <location>
        <begin position="19"/>
        <end position="59"/>
    </location>
</feature>
<dbReference type="EC" id="4.2.2.2" evidence="4"/>
<reference evidence="13 14" key="1">
    <citation type="submission" date="2018-07" db="EMBL/GenBank/DDBJ databases">
        <title>Genome sequencing of oomycete isolates from Chile give support for New Zealand origin for Phytophthora kernoviae and make available the first Nothophytophthora sp. genome.</title>
        <authorList>
            <person name="Studholme D.J."/>
            <person name="Sanfuentes E."/>
            <person name="Panda P."/>
            <person name="Hill R."/>
            <person name="Sambles C."/>
            <person name="Grant M."/>
            <person name="Williams N.M."/>
            <person name="Mcdougal R.L."/>
        </authorList>
    </citation>
    <scope>NUCLEOTIDE SEQUENCE [LARGE SCALE GENOMIC DNA]</scope>
    <source>
        <strain evidence="11">Chile2</strain>
        <strain evidence="12">Chile4</strain>
    </source>
</reference>
<feature type="non-terminal residue" evidence="12">
    <location>
        <position position="59"/>
    </location>
</feature>
<dbReference type="EMBL" id="MBDN02001353">
    <property type="protein sequence ID" value="RLN72112.1"/>
    <property type="molecule type" value="Genomic_DNA"/>
</dbReference>
<dbReference type="STRING" id="325452.A0A3R7J1V5"/>
<keyword evidence="7" id="KW-0106">Calcium</keyword>
<evidence type="ECO:0000256" key="10">
    <source>
        <dbReference type="SAM" id="SignalP"/>
    </source>
</evidence>
<comment type="subcellular location">
    <subcellularLocation>
        <location evidence="3">Secreted</location>
    </subcellularLocation>
</comment>
<dbReference type="AlphaFoldDB" id="A0A3R7J1V5"/>
<comment type="cofactor">
    <cofactor evidence="2">
        <name>Ca(2+)</name>
        <dbReference type="ChEBI" id="CHEBI:29108"/>
    </cofactor>
</comment>
<keyword evidence="6 10" id="KW-0732">Signal</keyword>
<evidence type="ECO:0000256" key="8">
    <source>
        <dbReference type="ARBA" id="ARBA00023239"/>
    </source>
</evidence>
<evidence type="ECO:0000256" key="3">
    <source>
        <dbReference type="ARBA" id="ARBA00004613"/>
    </source>
</evidence>
<feature type="signal peptide" evidence="10">
    <location>
        <begin position="1"/>
        <end position="18"/>
    </location>
</feature>
<dbReference type="GO" id="GO:0005576">
    <property type="term" value="C:extracellular region"/>
    <property type="evidence" value="ECO:0007669"/>
    <property type="project" value="UniProtKB-SubCell"/>
</dbReference>
<evidence type="ECO:0000256" key="7">
    <source>
        <dbReference type="ARBA" id="ARBA00022837"/>
    </source>
</evidence>
<evidence type="ECO:0000256" key="6">
    <source>
        <dbReference type="ARBA" id="ARBA00022729"/>
    </source>
</evidence>
<dbReference type="Proteomes" id="UP000285624">
    <property type="component" value="Unassembled WGS sequence"/>
</dbReference>
<dbReference type="GO" id="GO:0030570">
    <property type="term" value="F:pectate lyase activity"/>
    <property type="evidence" value="ECO:0007669"/>
    <property type="project" value="UniProtKB-EC"/>
</dbReference>
<dbReference type="InterPro" id="IPR004898">
    <property type="entry name" value="Pectate_lyase_PlyH/PlyE-like"/>
</dbReference>
<dbReference type="EMBL" id="MAYM02001783">
    <property type="protein sequence ID" value="RLN10831.1"/>
    <property type="molecule type" value="Genomic_DNA"/>
</dbReference>
<evidence type="ECO:0000256" key="4">
    <source>
        <dbReference type="ARBA" id="ARBA00012272"/>
    </source>
</evidence>
<organism evidence="12 13">
    <name type="scientific">Phytophthora kernoviae</name>
    <dbReference type="NCBI Taxonomy" id="325452"/>
    <lineage>
        <taxon>Eukaryota</taxon>
        <taxon>Sar</taxon>
        <taxon>Stramenopiles</taxon>
        <taxon>Oomycota</taxon>
        <taxon>Peronosporomycetes</taxon>
        <taxon>Peronosporales</taxon>
        <taxon>Peronosporaceae</taxon>
        <taxon>Phytophthora</taxon>
    </lineage>
</organism>
<keyword evidence="8" id="KW-0456">Lyase</keyword>
<dbReference type="Proteomes" id="UP000285883">
    <property type="component" value="Unassembled WGS sequence"/>
</dbReference>
<dbReference type="PANTHER" id="PTHR33407">
    <property type="entry name" value="PECTATE LYASE F-RELATED"/>
    <property type="match status" value="1"/>
</dbReference>